<protein>
    <submittedName>
        <fullName evidence="1">Uncharacterized protein</fullName>
    </submittedName>
</protein>
<keyword evidence="2" id="KW-1185">Reference proteome</keyword>
<dbReference type="EMBL" id="CAMAPE010000045">
    <property type="protein sequence ID" value="CAH9103962.1"/>
    <property type="molecule type" value="Genomic_DNA"/>
</dbReference>
<dbReference type="PANTHER" id="PTHR47150:SF7">
    <property type="entry name" value="NUCLEASE"/>
    <property type="match status" value="1"/>
</dbReference>
<reference evidence="1" key="1">
    <citation type="submission" date="2022-07" db="EMBL/GenBank/DDBJ databases">
        <authorList>
            <person name="Macas J."/>
            <person name="Novak P."/>
            <person name="Neumann P."/>
        </authorList>
    </citation>
    <scope>NUCLEOTIDE SEQUENCE</scope>
</reference>
<gene>
    <name evidence="1" type="ORF">CEURO_LOCUS16358</name>
</gene>
<evidence type="ECO:0000313" key="1">
    <source>
        <dbReference type="EMBL" id="CAH9103962.1"/>
    </source>
</evidence>
<accession>A0A9P1EG38</accession>
<dbReference type="Proteomes" id="UP001152484">
    <property type="component" value="Unassembled WGS sequence"/>
</dbReference>
<dbReference type="AlphaFoldDB" id="A0A9P1EG38"/>
<evidence type="ECO:0000313" key="2">
    <source>
        <dbReference type="Proteomes" id="UP001152484"/>
    </source>
</evidence>
<dbReference type="Pfam" id="PF04827">
    <property type="entry name" value="Plant_tran"/>
    <property type="match status" value="1"/>
</dbReference>
<proteinExistence type="predicted"/>
<organism evidence="1 2">
    <name type="scientific">Cuscuta europaea</name>
    <name type="common">European dodder</name>
    <dbReference type="NCBI Taxonomy" id="41803"/>
    <lineage>
        <taxon>Eukaryota</taxon>
        <taxon>Viridiplantae</taxon>
        <taxon>Streptophyta</taxon>
        <taxon>Embryophyta</taxon>
        <taxon>Tracheophyta</taxon>
        <taxon>Spermatophyta</taxon>
        <taxon>Magnoliopsida</taxon>
        <taxon>eudicotyledons</taxon>
        <taxon>Gunneridae</taxon>
        <taxon>Pentapetalae</taxon>
        <taxon>asterids</taxon>
        <taxon>lamiids</taxon>
        <taxon>Solanales</taxon>
        <taxon>Convolvulaceae</taxon>
        <taxon>Cuscuteae</taxon>
        <taxon>Cuscuta</taxon>
        <taxon>Cuscuta subgen. Cuscuta</taxon>
    </lineage>
</organism>
<comment type="caution">
    <text evidence="1">The sequence shown here is derived from an EMBL/GenBank/DDBJ whole genome shotgun (WGS) entry which is preliminary data.</text>
</comment>
<dbReference type="InterPro" id="IPR006912">
    <property type="entry name" value="Harbinger_derived_prot"/>
</dbReference>
<name>A0A9P1EG38_CUSEU</name>
<dbReference type="OrthoDB" id="1226899at2759"/>
<dbReference type="PANTHER" id="PTHR47150">
    <property type="entry name" value="OS12G0169200 PROTEIN"/>
    <property type="match status" value="1"/>
</dbReference>
<sequence length="307" mass="35404">MLAYGCSVDSLDEYVQIGESTAIECLKKFCDAIIGLFEEKYMRKPNKSDIASLLEESEARGFPGMLGSLDCMHWHWKNCPTAWHGTFTNGFKKVPTLIIVIVASHSLWIWHAFFGMACTNNDVNVLDRSPLFDDRVNDIAPRCDFVIQGHHYNMDYYLSDGIYPQYATLIQTISQPTSMKEKLFAKCQESIRKDVERAFGVLQSRWHIVKGPARMWSVTDLGKIMKTCIILHNMIIESEIGQDISPENWQSESEEAVENVTLEHDFTYLVSRINNRMKQIQDKRVHKDLKRDLINHSWEVYGGQIED</sequence>